<comment type="similarity">
    <text evidence="1">Belongs to the ATG5 family.</text>
</comment>
<evidence type="ECO:0000256" key="4">
    <source>
        <dbReference type="ARBA" id="ARBA00023006"/>
    </source>
</evidence>
<dbReference type="GO" id="GO:0034727">
    <property type="term" value="P:piecemeal microautophagy of the nucleus"/>
    <property type="evidence" value="ECO:0007669"/>
    <property type="project" value="TreeGrafter"/>
</dbReference>
<evidence type="ECO:0000313" key="8">
    <source>
        <dbReference type="EMBL" id="JAT70348.1"/>
    </source>
</evidence>
<keyword evidence="3" id="KW-0832">Ubl conjugation</keyword>
<dbReference type="GO" id="GO:0006995">
    <property type="term" value="P:cellular response to nitrogen starvation"/>
    <property type="evidence" value="ECO:0007669"/>
    <property type="project" value="TreeGrafter"/>
</dbReference>
<proteinExistence type="inferred from homology"/>
<evidence type="ECO:0000259" key="6">
    <source>
        <dbReference type="Pfam" id="PF20637"/>
    </source>
</evidence>
<dbReference type="Pfam" id="PF20638">
    <property type="entry name" value="ATG5_UblA"/>
    <property type="match status" value="1"/>
</dbReference>
<protein>
    <submittedName>
        <fullName evidence="8">Uncharacterized protein</fullName>
    </submittedName>
</protein>
<name>A0A1D1ZTP5_AUXPR</name>
<feature type="domain" description="Autophagy protein ATG5 alpha-helical bundle region" evidence="6">
    <location>
        <begin position="113"/>
        <end position="167"/>
    </location>
</feature>
<feature type="region of interest" description="Disordered" evidence="5">
    <location>
        <begin position="211"/>
        <end position="230"/>
    </location>
</feature>
<dbReference type="GO" id="GO:0061908">
    <property type="term" value="C:phagophore"/>
    <property type="evidence" value="ECO:0007669"/>
    <property type="project" value="TreeGrafter"/>
</dbReference>
<accession>A0A1D1ZTP5</accession>
<dbReference type="GO" id="GO:0019776">
    <property type="term" value="F:Atg8-family ligase activity"/>
    <property type="evidence" value="ECO:0007669"/>
    <property type="project" value="TreeGrafter"/>
</dbReference>
<dbReference type="InterPro" id="IPR048940">
    <property type="entry name" value="ATG5_HBR"/>
</dbReference>
<evidence type="ECO:0000256" key="2">
    <source>
        <dbReference type="ARBA" id="ARBA00022499"/>
    </source>
</evidence>
<dbReference type="AlphaFoldDB" id="A0A1D1ZTP5"/>
<feature type="domain" description="Autophagy protein ATG5 UblA" evidence="7">
    <location>
        <begin position="6"/>
        <end position="98"/>
    </location>
</feature>
<keyword evidence="4" id="KW-0072">Autophagy</keyword>
<sequence length="300" mass="32157">MVKEAWKLKIPVKIVLADSDVLSVEQPPPLYFMLPRVSYLYTLVPQCLARLDRYLGAGPHTPWLEFRHLPLRWSVPVGVLFDLLARPDDLPWMLTIRFSGYPLAAMPPCMPETSLKAAFLNSLKEATFILRGTAGRVMEMAAGSQTELWSAVTRADAAAYAEAAASLQLSPGSWRGRPPSLPVRILACEAGGVPGSWRGVFYSSRPVAISRGGDETEGEGEDSAGPSGLSLGQALDGILREADLCERPGPEEADCSPVPSPRPYTATVCGLTPAPETSLATLYSSCAAGDGFLYVAVHLA</sequence>
<dbReference type="PANTHER" id="PTHR13040:SF2">
    <property type="entry name" value="AUTOPHAGY PROTEIN 5"/>
    <property type="match status" value="1"/>
</dbReference>
<dbReference type="InterPro" id="IPR048939">
    <property type="entry name" value="ATG5_UblA"/>
</dbReference>
<evidence type="ECO:0000256" key="3">
    <source>
        <dbReference type="ARBA" id="ARBA00022843"/>
    </source>
</evidence>
<dbReference type="InterPro" id="IPR042526">
    <property type="entry name" value="Atg5_HR"/>
</dbReference>
<dbReference type="EMBL" id="GDKF01008274">
    <property type="protein sequence ID" value="JAT70348.1"/>
    <property type="molecule type" value="Transcribed_RNA"/>
</dbReference>
<keyword evidence="2" id="KW-1017">Isopeptide bond</keyword>
<dbReference type="GO" id="GO:0034045">
    <property type="term" value="C:phagophore assembly site membrane"/>
    <property type="evidence" value="ECO:0007669"/>
    <property type="project" value="TreeGrafter"/>
</dbReference>
<organism evidence="8">
    <name type="scientific">Auxenochlorella protothecoides</name>
    <name type="common">Green microalga</name>
    <name type="synonym">Chlorella protothecoides</name>
    <dbReference type="NCBI Taxonomy" id="3075"/>
    <lineage>
        <taxon>Eukaryota</taxon>
        <taxon>Viridiplantae</taxon>
        <taxon>Chlorophyta</taxon>
        <taxon>core chlorophytes</taxon>
        <taxon>Trebouxiophyceae</taxon>
        <taxon>Chlorellales</taxon>
        <taxon>Chlorellaceae</taxon>
        <taxon>Auxenochlorella</taxon>
    </lineage>
</organism>
<dbReference type="InterPro" id="IPR007239">
    <property type="entry name" value="Atg5"/>
</dbReference>
<dbReference type="GO" id="GO:0044233">
    <property type="term" value="C:mitochondria-associated endoplasmic reticulum membrane contact site"/>
    <property type="evidence" value="ECO:0007669"/>
    <property type="project" value="TreeGrafter"/>
</dbReference>
<dbReference type="GO" id="GO:0000422">
    <property type="term" value="P:autophagy of mitochondrion"/>
    <property type="evidence" value="ECO:0007669"/>
    <property type="project" value="TreeGrafter"/>
</dbReference>
<dbReference type="GO" id="GO:0005776">
    <property type="term" value="C:autophagosome"/>
    <property type="evidence" value="ECO:0007669"/>
    <property type="project" value="TreeGrafter"/>
</dbReference>
<dbReference type="Pfam" id="PF20637">
    <property type="entry name" value="ATG5_HBR"/>
    <property type="match status" value="1"/>
</dbReference>
<dbReference type="GO" id="GO:0034274">
    <property type="term" value="C:Atg12-Atg5-Atg16 complex"/>
    <property type="evidence" value="ECO:0007669"/>
    <property type="project" value="TreeGrafter"/>
</dbReference>
<evidence type="ECO:0000256" key="5">
    <source>
        <dbReference type="SAM" id="MobiDB-lite"/>
    </source>
</evidence>
<evidence type="ECO:0000259" key="7">
    <source>
        <dbReference type="Pfam" id="PF20638"/>
    </source>
</evidence>
<dbReference type="Gene3D" id="1.10.246.190">
    <property type="entry name" value="Autophagy protein Apg5, helix rich domain"/>
    <property type="match status" value="1"/>
</dbReference>
<gene>
    <name evidence="8" type="ORF">g.15888</name>
</gene>
<dbReference type="PANTHER" id="PTHR13040">
    <property type="entry name" value="AUTOPHAGY PROTEIN 5"/>
    <property type="match status" value="1"/>
</dbReference>
<dbReference type="InterPro" id="IPR042527">
    <property type="entry name" value="Atg5_UblA_dom_sf"/>
</dbReference>
<evidence type="ECO:0000256" key="1">
    <source>
        <dbReference type="ARBA" id="ARBA00006910"/>
    </source>
</evidence>
<reference evidence="8" key="1">
    <citation type="submission" date="2015-08" db="EMBL/GenBank/DDBJ databases">
        <authorList>
            <person name="Babu N.S."/>
            <person name="Beckwith C.J."/>
            <person name="Beseler K.G."/>
            <person name="Brison A."/>
            <person name="Carone J.V."/>
            <person name="Caskin T.P."/>
            <person name="Diamond M."/>
            <person name="Durham M.E."/>
            <person name="Foxe J.M."/>
            <person name="Go M."/>
            <person name="Henderson B.A."/>
            <person name="Jones I.B."/>
            <person name="McGettigan J.A."/>
            <person name="Micheletti S.J."/>
            <person name="Nasrallah M.E."/>
            <person name="Ortiz D."/>
            <person name="Piller C.R."/>
            <person name="Privatt S.R."/>
            <person name="Schneider S.L."/>
            <person name="Sharp S."/>
            <person name="Smith T.C."/>
            <person name="Stanton J.D."/>
            <person name="Ullery H.E."/>
            <person name="Wilson R.J."/>
            <person name="Serrano M.G."/>
            <person name="Buck G."/>
            <person name="Lee V."/>
            <person name="Wang Y."/>
            <person name="Carvalho R."/>
            <person name="Voegtly L."/>
            <person name="Shi R."/>
            <person name="Duckworth R."/>
            <person name="Johnson A."/>
            <person name="Loviza R."/>
            <person name="Walstead R."/>
            <person name="Shah Z."/>
            <person name="Kiflezghi M."/>
            <person name="Wade K."/>
            <person name="Ball S.L."/>
            <person name="Bradley K.W."/>
            <person name="Asai D.J."/>
            <person name="Bowman C.A."/>
            <person name="Russell D.A."/>
            <person name="Pope W.H."/>
            <person name="Jacobs-Sera D."/>
            <person name="Hendrix R.W."/>
            <person name="Hatfull G.F."/>
        </authorList>
    </citation>
    <scope>NUCLEOTIDE SEQUENCE</scope>
</reference>
<dbReference type="Gene3D" id="3.10.20.620">
    <property type="match status" value="1"/>
</dbReference>